<evidence type="ECO:0000259" key="1">
    <source>
        <dbReference type="Pfam" id="PF12680"/>
    </source>
</evidence>
<dbReference type="Gene3D" id="3.10.450.50">
    <property type="match status" value="1"/>
</dbReference>
<dbReference type="InterPro" id="IPR037401">
    <property type="entry name" value="SnoaL-like"/>
</dbReference>
<reference evidence="3" key="1">
    <citation type="journal article" date="2019" name="Int. J. Syst. Evol. Microbiol.">
        <title>The Global Catalogue of Microorganisms (GCM) 10K type strain sequencing project: providing services to taxonomists for standard genome sequencing and annotation.</title>
        <authorList>
            <consortium name="The Broad Institute Genomics Platform"/>
            <consortium name="The Broad Institute Genome Sequencing Center for Infectious Disease"/>
            <person name="Wu L."/>
            <person name="Ma J."/>
        </authorList>
    </citation>
    <scope>NUCLEOTIDE SEQUENCE [LARGE SCALE GENOMIC DNA]</scope>
    <source>
        <strain evidence="3">CGMCC 1.10188</strain>
    </source>
</reference>
<dbReference type="InterPro" id="IPR032710">
    <property type="entry name" value="NTF2-like_dom_sf"/>
</dbReference>
<organism evidence="2 3">
    <name type="scientific">Tistrella bauzanensis</name>
    <dbReference type="NCBI Taxonomy" id="657419"/>
    <lineage>
        <taxon>Bacteria</taxon>
        <taxon>Pseudomonadati</taxon>
        <taxon>Pseudomonadota</taxon>
        <taxon>Alphaproteobacteria</taxon>
        <taxon>Geminicoccales</taxon>
        <taxon>Geminicoccaceae</taxon>
        <taxon>Tistrella</taxon>
    </lineage>
</organism>
<proteinExistence type="predicted"/>
<name>A0ABQ1II63_9PROT</name>
<accession>A0ABQ1II63</accession>
<protein>
    <recommendedName>
        <fullName evidence="1">SnoaL-like domain-containing protein</fullName>
    </recommendedName>
</protein>
<dbReference type="Proteomes" id="UP000603352">
    <property type="component" value="Unassembled WGS sequence"/>
</dbReference>
<sequence length="148" mass="15894">MTIPHIPSAATPAVAASLNLWHEMIAADDLSRLREIVAEDAMFRSPMAHAPYASADALVLALTTVIQVFKDFTYHRSFVSDDGLDVVLEFSATVNGKSLKGIDMIRFGADGLIRDFEVMIRPMSGLQALGAEMGARVGGSLPAFKAKT</sequence>
<evidence type="ECO:0000313" key="2">
    <source>
        <dbReference type="EMBL" id="GGB42788.1"/>
    </source>
</evidence>
<dbReference type="EMBL" id="BMDZ01000027">
    <property type="protein sequence ID" value="GGB42788.1"/>
    <property type="molecule type" value="Genomic_DNA"/>
</dbReference>
<evidence type="ECO:0000313" key="3">
    <source>
        <dbReference type="Proteomes" id="UP000603352"/>
    </source>
</evidence>
<dbReference type="SUPFAM" id="SSF54427">
    <property type="entry name" value="NTF2-like"/>
    <property type="match status" value="1"/>
</dbReference>
<gene>
    <name evidence="2" type="ORF">GCM10011505_25230</name>
</gene>
<dbReference type="Pfam" id="PF12680">
    <property type="entry name" value="SnoaL_2"/>
    <property type="match status" value="1"/>
</dbReference>
<keyword evidence="3" id="KW-1185">Reference proteome</keyword>
<feature type="domain" description="SnoaL-like" evidence="1">
    <location>
        <begin position="21"/>
        <end position="115"/>
    </location>
</feature>
<comment type="caution">
    <text evidence="2">The sequence shown here is derived from an EMBL/GenBank/DDBJ whole genome shotgun (WGS) entry which is preliminary data.</text>
</comment>